<gene>
    <name evidence="9" type="ORF">POBO1169_LOCUS12710</name>
</gene>
<feature type="transmembrane region" description="Helical" evidence="8">
    <location>
        <begin position="226"/>
        <end position="245"/>
    </location>
</feature>
<evidence type="ECO:0000256" key="3">
    <source>
        <dbReference type="ARBA" id="ARBA00022692"/>
    </source>
</evidence>
<dbReference type="GO" id="GO:0008495">
    <property type="term" value="F:protoheme IX farnesyltransferase activity"/>
    <property type="evidence" value="ECO:0007669"/>
    <property type="project" value="InterPro"/>
</dbReference>
<evidence type="ECO:0000256" key="1">
    <source>
        <dbReference type="ARBA" id="ARBA00004141"/>
    </source>
</evidence>
<dbReference type="GO" id="GO:0006784">
    <property type="term" value="P:heme A biosynthetic process"/>
    <property type="evidence" value="ECO:0007669"/>
    <property type="project" value="TreeGrafter"/>
</dbReference>
<keyword evidence="3 8" id="KW-0812">Transmembrane</keyword>
<dbReference type="GO" id="GO:0005739">
    <property type="term" value="C:mitochondrion"/>
    <property type="evidence" value="ECO:0007669"/>
    <property type="project" value="TreeGrafter"/>
</dbReference>
<dbReference type="PANTHER" id="PTHR43448:SF2">
    <property type="entry name" value="PROTOHEME IX FARNESYLTRANSFERASE, MITOCHONDRIAL"/>
    <property type="match status" value="1"/>
</dbReference>
<proteinExistence type="inferred from homology"/>
<dbReference type="FunFam" id="1.10.357.140:FF:000006">
    <property type="entry name" value="Protoheme IX farnesyltransferase, mitochondrial"/>
    <property type="match status" value="1"/>
</dbReference>
<dbReference type="GO" id="GO:0016020">
    <property type="term" value="C:membrane"/>
    <property type="evidence" value="ECO:0007669"/>
    <property type="project" value="UniProtKB-SubCell"/>
</dbReference>
<dbReference type="HAMAP" id="MF_00154">
    <property type="entry name" value="CyoE_CtaB"/>
    <property type="match status" value="1"/>
</dbReference>
<feature type="transmembrane region" description="Helical" evidence="8">
    <location>
        <begin position="173"/>
        <end position="194"/>
    </location>
</feature>
<feature type="transmembrane region" description="Helical" evidence="8">
    <location>
        <begin position="104"/>
        <end position="122"/>
    </location>
</feature>
<feature type="transmembrane region" description="Helical" evidence="8">
    <location>
        <begin position="251"/>
        <end position="275"/>
    </location>
</feature>
<comment type="subcellular location">
    <subcellularLocation>
        <location evidence="1">Membrane</location>
        <topology evidence="1">Multi-pass membrane protein</topology>
    </subcellularLocation>
</comment>
<evidence type="ECO:0000256" key="7">
    <source>
        <dbReference type="ARBA" id="ARBA00030253"/>
    </source>
</evidence>
<keyword evidence="2" id="KW-0808">Transferase</keyword>
<dbReference type="Gene3D" id="1.10.357.140">
    <property type="entry name" value="UbiA prenyltransferase"/>
    <property type="match status" value="1"/>
</dbReference>
<reference evidence="9" key="1">
    <citation type="submission" date="2021-01" db="EMBL/GenBank/DDBJ databases">
        <authorList>
            <person name="Corre E."/>
            <person name="Pelletier E."/>
            <person name="Niang G."/>
            <person name="Scheremetjew M."/>
            <person name="Finn R."/>
            <person name="Kale V."/>
            <person name="Holt S."/>
            <person name="Cochrane G."/>
            <person name="Meng A."/>
            <person name="Brown T."/>
            <person name="Cohen L."/>
        </authorList>
    </citation>
    <scope>NUCLEOTIDE SEQUENCE</scope>
    <source>
        <strain evidence="9">CCMP722</strain>
    </source>
</reference>
<dbReference type="EMBL" id="HBFA01024966">
    <property type="protein sequence ID" value="CAD8675457.1"/>
    <property type="molecule type" value="Transcribed_RNA"/>
</dbReference>
<organism evidence="9">
    <name type="scientific">Pyramimonas obovata</name>
    <dbReference type="NCBI Taxonomy" id="1411642"/>
    <lineage>
        <taxon>Eukaryota</taxon>
        <taxon>Viridiplantae</taxon>
        <taxon>Chlorophyta</taxon>
        <taxon>Pyramimonadophyceae</taxon>
        <taxon>Pyramimonadales</taxon>
        <taxon>Pyramimonadaceae</taxon>
        <taxon>Pyramimonas</taxon>
        <taxon>Pyramimonas incertae sedis</taxon>
    </lineage>
</organism>
<dbReference type="InterPro" id="IPR044878">
    <property type="entry name" value="UbiA_sf"/>
</dbReference>
<evidence type="ECO:0000313" key="9">
    <source>
        <dbReference type="EMBL" id="CAD8675457.1"/>
    </source>
</evidence>
<evidence type="ECO:0000256" key="8">
    <source>
        <dbReference type="SAM" id="Phobius"/>
    </source>
</evidence>
<keyword evidence="5" id="KW-0350">Heme biosynthesis</keyword>
<evidence type="ECO:0000256" key="6">
    <source>
        <dbReference type="ARBA" id="ARBA00023136"/>
    </source>
</evidence>
<keyword evidence="4 8" id="KW-1133">Transmembrane helix</keyword>
<dbReference type="InterPro" id="IPR000537">
    <property type="entry name" value="UbiA_prenyltransferase"/>
</dbReference>
<protein>
    <recommendedName>
        <fullName evidence="7">Heme O synthase</fullName>
    </recommendedName>
</protein>
<dbReference type="NCBIfam" id="TIGR01473">
    <property type="entry name" value="cyoE_ctaB"/>
    <property type="match status" value="1"/>
</dbReference>
<feature type="transmembrane region" description="Helical" evidence="8">
    <location>
        <begin position="200"/>
        <end position="219"/>
    </location>
</feature>
<dbReference type="PANTHER" id="PTHR43448">
    <property type="entry name" value="PROTOHEME IX FARNESYLTRANSFERASE, MITOCHONDRIAL"/>
    <property type="match status" value="1"/>
</dbReference>
<evidence type="ECO:0000256" key="5">
    <source>
        <dbReference type="ARBA" id="ARBA00023133"/>
    </source>
</evidence>
<feature type="transmembrane region" description="Helical" evidence="8">
    <location>
        <begin position="305"/>
        <end position="327"/>
    </location>
</feature>
<name>A0A7S0REY2_9CHLO</name>
<accession>A0A7S0REY2</accession>
<dbReference type="InterPro" id="IPR006369">
    <property type="entry name" value="Protohaem_IX_farnesylTrfase"/>
</dbReference>
<feature type="transmembrane region" description="Helical" evidence="8">
    <location>
        <begin position="128"/>
        <end position="152"/>
    </location>
</feature>
<dbReference type="AlphaFoldDB" id="A0A7S0REY2"/>
<dbReference type="CDD" id="cd13957">
    <property type="entry name" value="PT_UbiA_Cox10"/>
    <property type="match status" value="1"/>
</dbReference>
<evidence type="ECO:0000256" key="4">
    <source>
        <dbReference type="ARBA" id="ARBA00022989"/>
    </source>
</evidence>
<dbReference type="Pfam" id="PF01040">
    <property type="entry name" value="UbiA"/>
    <property type="match status" value="1"/>
</dbReference>
<keyword evidence="6 8" id="KW-0472">Membrane</keyword>
<sequence length="501" mass="53543">MASRRVLGQGGLLAHRAWSTILESSAQSAQGGFPGRLYANVGTTATRYGRASGEVAGGWSIAKRWSSTAMAAETASAGRVAYEDFSLKRKFGYWTKVYKELSKFRLSALVVSTASAGYVVGSGETIEWAGLVWTSVGTMMCSACANTCNQLMEIRNDRMMKRTMMRPLPSGRVGPRHAAAFAALMGVGGVSLLAWKTNSLTAALGAGNIGLYAGIYTPLKQISAANTWVGAVVGAIPPLMGWAAARGELDVGAGALAAVLYFWQLPHFLALAWMCKEDYAAGGYRMLSLTDQTGKRVAAAALRNCFYLAPIGVLAFAAGVTTLPFAFECSAVTAYMGYYAAKFYADPTVPRARLMFRSSLMHLPLLMAAMIAHRIPQGGEAAQPDERTYSVVAFELAPSEVRRQVCGAMERVGQLPSRAYAALFPWHGRNAAEHPRAPLYADREAADTGAGARTSVVVTIPHDSVPFPFLALPQFPTMSCPSRIICEEGATKDGEPTAEKR</sequence>
<evidence type="ECO:0000256" key="2">
    <source>
        <dbReference type="ARBA" id="ARBA00022679"/>
    </source>
</evidence>